<feature type="transmembrane region" description="Helical" evidence="6">
    <location>
        <begin position="319"/>
        <end position="340"/>
    </location>
</feature>
<feature type="transmembrane region" description="Helical" evidence="6">
    <location>
        <begin position="221"/>
        <end position="245"/>
    </location>
</feature>
<dbReference type="Gene3D" id="1.20.1250.20">
    <property type="entry name" value="MFS general substrate transporter like domains"/>
    <property type="match status" value="1"/>
</dbReference>
<evidence type="ECO:0000313" key="8">
    <source>
        <dbReference type="Proteomes" id="UP000317429"/>
    </source>
</evidence>
<dbReference type="GO" id="GO:0016020">
    <property type="term" value="C:membrane"/>
    <property type="evidence" value="ECO:0007669"/>
    <property type="project" value="UniProtKB-SubCell"/>
</dbReference>
<sequence>MCALYAAQGLPDGFVRTGVKLYLIDQGVATDVVGNMVALVSWPWALKWVWGPLIDRFSHNPMGRRRPWILGAQLGLMLTLASIVLMPDLEGNLYWLGVLILTANVFASLQDVSVDAMAVDLLPEEERGVANGFMYGSSYLGNYLGAALIGGLLLTAGIGTAVAVQMAILLSISAFPLLLREHPADLLLPGIGAAKGRTPPANRDGMGLVLRRLGRAFSVRSSVLAALLSLSSMIAVNAQLVFWPVYLKHELGWSTEAYLRLEGSYGVWVALAGCLLGGLLASAVGAKRAVAASVLALSLVWFAHYGLSDYWGSPGVVAALFIAASGLTGLLAVSMFALFMGVAWPPVAATQFTAYMALLNMSYVRGAKLAYPLERIFESDMPSAYLALGAYQLATIGLVLAIDPGETRRKLGDPGAGEH</sequence>
<dbReference type="AlphaFoldDB" id="A0A518DCL9"/>
<evidence type="ECO:0000256" key="4">
    <source>
        <dbReference type="ARBA" id="ARBA00022989"/>
    </source>
</evidence>
<dbReference type="GO" id="GO:0022857">
    <property type="term" value="F:transmembrane transporter activity"/>
    <property type="evidence" value="ECO:0007669"/>
    <property type="project" value="InterPro"/>
</dbReference>
<keyword evidence="2" id="KW-0813">Transport</keyword>
<keyword evidence="8" id="KW-1185">Reference proteome</keyword>
<dbReference type="KEGG" id="pnd:Pla175_26210"/>
<evidence type="ECO:0000256" key="6">
    <source>
        <dbReference type="SAM" id="Phobius"/>
    </source>
</evidence>
<proteinExistence type="predicted"/>
<dbReference type="EMBL" id="CP036291">
    <property type="protein sequence ID" value="QDU89234.1"/>
    <property type="molecule type" value="Genomic_DNA"/>
</dbReference>
<feature type="transmembrane region" description="Helical" evidence="6">
    <location>
        <begin position="68"/>
        <end position="87"/>
    </location>
</feature>
<dbReference type="InterPro" id="IPR011701">
    <property type="entry name" value="MFS"/>
</dbReference>
<feature type="transmembrane region" description="Helical" evidence="6">
    <location>
        <begin position="289"/>
        <end position="307"/>
    </location>
</feature>
<evidence type="ECO:0000256" key="1">
    <source>
        <dbReference type="ARBA" id="ARBA00004141"/>
    </source>
</evidence>
<dbReference type="PANTHER" id="PTHR12778">
    <property type="entry name" value="SOLUTE CARRIER FAMILY 33 ACETYL-COA TRANSPORTER -RELATED"/>
    <property type="match status" value="1"/>
</dbReference>
<feature type="transmembrane region" description="Helical" evidence="6">
    <location>
        <begin position="347"/>
        <end position="364"/>
    </location>
</feature>
<dbReference type="InterPro" id="IPR004752">
    <property type="entry name" value="AmpG_permease/AT-1"/>
</dbReference>
<keyword evidence="4 6" id="KW-1133">Transmembrane helix</keyword>
<keyword evidence="5 6" id="KW-0472">Membrane</keyword>
<evidence type="ECO:0000256" key="5">
    <source>
        <dbReference type="ARBA" id="ARBA00023136"/>
    </source>
</evidence>
<dbReference type="Pfam" id="PF07690">
    <property type="entry name" value="MFS_1"/>
    <property type="match status" value="1"/>
</dbReference>
<name>A0A518DCL9_9BACT</name>
<evidence type="ECO:0000256" key="3">
    <source>
        <dbReference type="ARBA" id="ARBA00022692"/>
    </source>
</evidence>
<keyword evidence="3 6" id="KW-0812">Transmembrane</keyword>
<feature type="transmembrane region" description="Helical" evidence="6">
    <location>
        <begin position="133"/>
        <end position="154"/>
    </location>
</feature>
<accession>A0A518DCL9</accession>
<feature type="transmembrane region" description="Helical" evidence="6">
    <location>
        <begin position="265"/>
        <end position="282"/>
    </location>
</feature>
<dbReference type="SUPFAM" id="SSF103473">
    <property type="entry name" value="MFS general substrate transporter"/>
    <property type="match status" value="1"/>
</dbReference>
<organism evidence="7 8">
    <name type="scientific">Pirellulimonas nuda</name>
    <dbReference type="NCBI Taxonomy" id="2528009"/>
    <lineage>
        <taxon>Bacteria</taxon>
        <taxon>Pseudomonadati</taxon>
        <taxon>Planctomycetota</taxon>
        <taxon>Planctomycetia</taxon>
        <taxon>Pirellulales</taxon>
        <taxon>Lacipirellulaceae</taxon>
        <taxon>Pirellulimonas</taxon>
    </lineage>
</organism>
<gene>
    <name evidence="7" type="ORF">Pla175_26210</name>
</gene>
<feature type="transmembrane region" description="Helical" evidence="6">
    <location>
        <begin position="384"/>
        <end position="402"/>
    </location>
</feature>
<reference evidence="7 8" key="1">
    <citation type="submission" date="2019-02" db="EMBL/GenBank/DDBJ databases">
        <title>Deep-cultivation of Planctomycetes and their phenomic and genomic characterization uncovers novel biology.</title>
        <authorList>
            <person name="Wiegand S."/>
            <person name="Jogler M."/>
            <person name="Boedeker C."/>
            <person name="Pinto D."/>
            <person name="Vollmers J."/>
            <person name="Rivas-Marin E."/>
            <person name="Kohn T."/>
            <person name="Peeters S.H."/>
            <person name="Heuer A."/>
            <person name="Rast P."/>
            <person name="Oberbeckmann S."/>
            <person name="Bunk B."/>
            <person name="Jeske O."/>
            <person name="Meyerdierks A."/>
            <person name="Storesund J.E."/>
            <person name="Kallscheuer N."/>
            <person name="Luecker S."/>
            <person name="Lage O.M."/>
            <person name="Pohl T."/>
            <person name="Merkel B.J."/>
            <person name="Hornburger P."/>
            <person name="Mueller R.-W."/>
            <person name="Bruemmer F."/>
            <person name="Labrenz M."/>
            <person name="Spormann A.M."/>
            <person name="Op den Camp H."/>
            <person name="Overmann J."/>
            <person name="Amann R."/>
            <person name="Jetten M.S.M."/>
            <person name="Mascher T."/>
            <person name="Medema M.H."/>
            <person name="Devos D.P."/>
            <person name="Kaster A.-K."/>
            <person name="Ovreas L."/>
            <person name="Rohde M."/>
            <person name="Galperin M.Y."/>
            <person name="Jogler C."/>
        </authorList>
    </citation>
    <scope>NUCLEOTIDE SEQUENCE [LARGE SCALE GENOMIC DNA]</scope>
    <source>
        <strain evidence="7 8">Pla175</strain>
    </source>
</reference>
<dbReference type="RefSeq" id="WP_145285353.1">
    <property type="nucleotide sequence ID" value="NZ_CP036291.1"/>
</dbReference>
<dbReference type="OrthoDB" id="9787815at2"/>
<dbReference type="PANTHER" id="PTHR12778:SF10">
    <property type="entry name" value="MAJOR FACILITATOR SUPERFAMILY DOMAIN-CONTAINING PROTEIN 3"/>
    <property type="match status" value="1"/>
</dbReference>
<evidence type="ECO:0000256" key="2">
    <source>
        <dbReference type="ARBA" id="ARBA00022448"/>
    </source>
</evidence>
<protein>
    <submittedName>
        <fullName evidence="7">Muropeptide transporter</fullName>
    </submittedName>
</protein>
<feature type="transmembrane region" description="Helical" evidence="6">
    <location>
        <begin position="93"/>
        <end position="112"/>
    </location>
</feature>
<dbReference type="InterPro" id="IPR036259">
    <property type="entry name" value="MFS_trans_sf"/>
</dbReference>
<dbReference type="Proteomes" id="UP000317429">
    <property type="component" value="Chromosome"/>
</dbReference>
<evidence type="ECO:0000313" key="7">
    <source>
        <dbReference type="EMBL" id="QDU89234.1"/>
    </source>
</evidence>
<comment type="subcellular location">
    <subcellularLocation>
        <location evidence="1">Membrane</location>
        <topology evidence="1">Multi-pass membrane protein</topology>
    </subcellularLocation>
</comment>